<evidence type="ECO:0000313" key="2">
    <source>
        <dbReference type="Proteomes" id="UP000309872"/>
    </source>
</evidence>
<accession>A0A4U0GZB6</accession>
<name>A0A4U0GZB6_9SPHI</name>
<reference evidence="1 2" key="1">
    <citation type="submission" date="2019-04" db="EMBL/GenBank/DDBJ databases">
        <title>Sphingobacterium olei sp. nov., isolated from oil-contaminated soil.</title>
        <authorList>
            <person name="Liu B."/>
        </authorList>
    </citation>
    <scope>NUCLEOTIDE SEQUENCE [LARGE SCALE GENOMIC DNA]</scope>
    <source>
        <strain evidence="1 2">Y3L14</strain>
    </source>
</reference>
<dbReference type="Proteomes" id="UP000309872">
    <property type="component" value="Unassembled WGS sequence"/>
</dbReference>
<keyword evidence="2" id="KW-1185">Reference proteome</keyword>
<comment type="caution">
    <text evidence="1">The sequence shown here is derived from an EMBL/GenBank/DDBJ whole genome shotgun (WGS) entry which is preliminary data.</text>
</comment>
<dbReference type="OrthoDB" id="1436533at2"/>
<sequence>METVFIRLLFVSIGLLGNWGSLYAQAPNAFPSRGERNHYFPEAFIYQYTDQEDEIRFVWLCYNPDTREILYIPNDDMLQAVISYPNGSYIGYLIDENGQKHTIRQHIPEVAENEKSAHHDFYRLNTRTQDTIIRHQEFQHDEPISSSAIDIDYLKSGEKETVYVTEDFDINTYQIYGFNRLEGDMHLPFSLDYINILTKKQLVTDVKNNPYQTAIFNGHTATVYHFDTAGYPDTEKKDTN</sequence>
<protein>
    <submittedName>
        <fullName evidence="1">Uncharacterized protein</fullName>
    </submittedName>
</protein>
<evidence type="ECO:0000313" key="1">
    <source>
        <dbReference type="EMBL" id="TJY64555.1"/>
    </source>
</evidence>
<gene>
    <name evidence="1" type="ORF">FAZ19_15290</name>
</gene>
<organism evidence="1 2">
    <name type="scientific">Sphingobacterium alkalisoli</name>
    <dbReference type="NCBI Taxonomy" id="1874115"/>
    <lineage>
        <taxon>Bacteria</taxon>
        <taxon>Pseudomonadati</taxon>
        <taxon>Bacteroidota</taxon>
        <taxon>Sphingobacteriia</taxon>
        <taxon>Sphingobacteriales</taxon>
        <taxon>Sphingobacteriaceae</taxon>
        <taxon>Sphingobacterium</taxon>
    </lineage>
</organism>
<proteinExistence type="predicted"/>
<dbReference type="AlphaFoldDB" id="A0A4U0GZB6"/>
<dbReference type="RefSeq" id="WP_136821616.1">
    <property type="nucleotide sequence ID" value="NZ_BMJX01000004.1"/>
</dbReference>
<dbReference type="EMBL" id="SUKA01000004">
    <property type="protein sequence ID" value="TJY64555.1"/>
    <property type="molecule type" value="Genomic_DNA"/>
</dbReference>